<feature type="domain" description="4Fe-4S Wbl-type" evidence="12">
    <location>
        <begin position="40"/>
        <end position="99"/>
    </location>
</feature>
<evidence type="ECO:0000256" key="11">
    <source>
        <dbReference type="HAMAP-Rule" id="MF_01479"/>
    </source>
</evidence>
<keyword evidence="11" id="KW-0963">Cytoplasm</keyword>
<comment type="PTM">
    <text evidence="11">The Fe-S cluster can be nitrosylated by nitric oxide (NO).</text>
</comment>
<keyword evidence="10 11" id="KW-0804">Transcription</keyword>
<feature type="binding site" evidence="11">
    <location>
        <position position="75"/>
    </location>
    <ligand>
        <name>[4Fe-4S] cluster</name>
        <dbReference type="ChEBI" id="CHEBI:49883"/>
    </ligand>
</feature>
<dbReference type="Proteomes" id="UP000295388">
    <property type="component" value="Unassembled WGS sequence"/>
</dbReference>
<dbReference type="GO" id="GO:0045892">
    <property type="term" value="P:negative regulation of DNA-templated transcription"/>
    <property type="evidence" value="ECO:0007669"/>
    <property type="project" value="TreeGrafter"/>
</dbReference>
<keyword evidence="6 11" id="KW-0411">Iron-sulfur</keyword>
<dbReference type="GO" id="GO:0046872">
    <property type="term" value="F:metal ion binding"/>
    <property type="evidence" value="ECO:0007669"/>
    <property type="project" value="UniProtKB-KW"/>
</dbReference>
<evidence type="ECO:0000256" key="1">
    <source>
        <dbReference type="ARBA" id="ARBA00004496"/>
    </source>
</evidence>
<evidence type="ECO:0000256" key="2">
    <source>
        <dbReference type="ARBA" id="ARBA00006597"/>
    </source>
</evidence>
<keyword evidence="9 11" id="KW-1015">Disulfide bond</keyword>
<protein>
    <recommendedName>
        <fullName evidence="11">Transcriptional regulator WhiB</fullName>
    </recommendedName>
</protein>
<reference evidence="13 14" key="1">
    <citation type="submission" date="2019-03" db="EMBL/GenBank/DDBJ databases">
        <title>Genomic Encyclopedia of Type Strains, Phase III (KMG-III): the genomes of soil and plant-associated and newly described type strains.</title>
        <authorList>
            <person name="Whitman W."/>
        </authorList>
    </citation>
    <scope>NUCLEOTIDE SEQUENCE [LARGE SCALE GENOMIC DNA]</scope>
    <source>
        <strain evidence="13 14">VKM Ac-2527</strain>
    </source>
</reference>
<evidence type="ECO:0000259" key="12">
    <source>
        <dbReference type="PROSITE" id="PS51674"/>
    </source>
</evidence>
<dbReference type="PROSITE" id="PS51674">
    <property type="entry name" value="4FE4S_WBL"/>
    <property type="match status" value="1"/>
</dbReference>
<sequence>MSTRQMPGQLELVFDVPVLTDDLRAELTSHVLPGWQAMGACRSVADDTWFPEPTETGLKSAAVDRCVFCPVRRSCLAYALAGDEEYGVWGGTTELQRDVLVRDLVDGASVVDALDGATLLPEFLWRQAS</sequence>
<dbReference type="Pfam" id="PF02467">
    <property type="entry name" value="Whib"/>
    <property type="match status" value="1"/>
</dbReference>
<dbReference type="InterPro" id="IPR034768">
    <property type="entry name" value="4FE4S_WBL"/>
</dbReference>
<dbReference type="EMBL" id="SNWQ01000012">
    <property type="protein sequence ID" value="TDO45875.1"/>
    <property type="molecule type" value="Genomic_DNA"/>
</dbReference>
<dbReference type="GO" id="GO:0003677">
    <property type="term" value="F:DNA binding"/>
    <property type="evidence" value="ECO:0007669"/>
    <property type="project" value="UniProtKB-UniRule"/>
</dbReference>
<feature type="binding site" evidence="11">
    <location>
        <position position="69"/>
    </location>
    <ligand>
        <name>[4Fe-4S] cluster</name>
        <dbReference type="ChEBI" id="CHEBI:49883"/>
    </ligand>
</feature>
<evidence type="ECO:0000256" key="9">
    <source>
        <dbReference type="ARBA" id="ARBA00023157"/>
    </source>
</evidence>
<feature type="binding site" evidence="11">
    <location>
        <position position="41"/>
    </location>
    <ligand>
        <name>[4Fe-4S] cluster</name>
        <dbReference type="ChEBI" id="CHEBI:49883"/>
    </ligand>
</feature>
<dbReference type="InterPro" id="IPR003482">
    <property type="entry name" value="Whib"/>
</dbReference>
<evidence type="ECO:0000256" key="5">
    <source>
        <dbReference type="ARBA" id="ARBA00023004"/>
    </source>
</evidence>
<comment type="function">
    <text evidence="11">Acts as a transcriptional regulator. Probably redox-responsive. The apo- but not holo-form probably binds DNA.</text>
</comment>
<dbReference type="GO" id="GO:0035731">
    <property type="term" value="F:dinitrosyl-iron complex binding"/>
    <property type="evidence" value="ECO:0007669"/>
    <property type="project" value="UniProtKB-UniRule"/>
</dbReference>
<keyword evidence="8 11" id="KW-0238">DNA-binding</keyword>
<keyword evidence="4 11" id="KW-0479">Metal-binding</keyword>
<comment type="cofactor">
    <cofactor evidence="11">
        <name>[4Fe-4S] cluster</name>
        <dbReference type="ChEBI" id="CHEBI:49883"/>
    </cofactor>
    <text evidence="11">Binds 1 [4Fe-4S] cluster per subunit. Following nitrosylation of the [4Fe-4S] cluster binds 1 [4Fe-8(NO)] cluster per subunit.</text>
</comment>
<dbReference type="HAMAP" id="MF_01479">
    <property type="entry name" value="WhiB"/>
    <property type="match status" value="1"/>
</dbReference>
<dbReference type="AlphaFoldDB" id="A0A4R6KDE6"/>
<evidence type="ECO:0000313" key="14">
    <source>
        <dbReference type="Proteomes" id="UP000295388"/>
    </source>
</evidence>
<evidence type="ECO:0000256" key="4">
    <source>
        <dbReference type="ARBA" id="ARBA00022723"/>
    </source>
</evidence>
<proteinExistence type="inferred from homology"/>
<comment type="subcellular location">
    <subcellularLocation>
        <location evidence="1 11">Cytoplasm</location>
    </subcellularLocation>
</comment>
<gene>
    <name evidence="11" type="primary">whiB</name>
    <name evidence="13" type="ORF">EV643_112204</name>
</gene>
<comment type="caution">
    <text evidence="13">The sequence shown here is derived from an EMBL/GenBank/DDBJ whole genome shotgun (WGS) entry which is preliminary data.</text>
</comment>
<feature type="binding site" evidence="11">
    <location>
        <position position="66"/>
    </location>
    <ligand>
        <name>[4Fe-4S] cluster</name>
        <dbReference type="ChEBI" id="CHEBI:49883"/>
    </ligand>
</feature>
<accession>A0A4R6KDE6</accession>
<keyword evidence="3 11" id="KW-0004">4Fe-4S</keyword>
<evidence type="ECO:0000256" key="3">
    <source>
        <dbReference type="ARBA" id="ARBA00022485"/>
    </source>
</evidence>
<comment type="similarity">
    <text evidence="2 11">Belongs to the WhiB family.</text>
</comment>
<dbReference type="GO" id="GO:0047134">
    <property type="term" value="F:protein-disulfide reductase [NAD(P)H] activity"/>
    <property type="evidence" value="ECO:0007669"/>
    <property type="project" value="TreeGrafter"/>
</dbReference>
<keyword evidence="5 11" id="KW-0408">Iron</keyword>
<evidence type="ECO:0000256" key="8">
    <source>
        <dbReference type="ARBA" id="ARBA00023125"/>
    </source>
</evidence>
<keyword evidence="14" id="KW-1185">Reference proteome</keyword>
<dbReference type="PANTHER" id="PTHR38839">
    <property type="entry name" value="TRANSCRIPTIONAL REGULATOR WHID-RELATED"/>
    <property type="match status" value="1"/>
</dbReference>
<keyword evidence="7 11" id="KW-0805">Transcription regulation</keyword>
<organism evidence="13 14">
    <name type="scientific">Kribbella caucasensis</name>
    <dbReference type="NCBI Taxonomy" id="2512215"/>
    <lineage>
        <taxon>Bacteria</taxon>
        <taxon>Bacillati</taxon>
        <taxon>Actinomycetota</taxon>
        <taxon>Actinomycetes</taxon>
        <taxon>Propionibacteriales</taxon>
        <taxon>Kribbellaceae</taxon>
        <taxon>Kribbella</taxon>
    </lineage>
</organism>
<name>A0A4R6KDE6_9ACTN</name>
<comment type="PTM">
    <text evidence="11">Upon Fe-S cluster removal intramolecular disulfide bonds are formed.</text>
</comment>
<evidence type="ECO:0000313" key="13">
    <source>
        <dbReference type="EMBL" id="TDO45875.1"/>
    </source>
</evidence>
<evidence type="ECO:0000256" key="6">
    <source>
        <dbReference type="ARBA" id="ARBA00023014"/>
    </source>
</evidence>
<dbReference type="GO" id="GO:0045454">
    <property type="term" value="P:cell redox homeostasis"/>
    <property type="evidence" value="ECO:0007669"/>
    <property type="project" value="TreeGrafter"/>
</dbReference>
<evidence type="ECO:0000256" key="7">
    <source>
        <dbReference type="ARBA" id="ARBA00023015"/>
    </source>
</evidence>
<dbReference type="RefSeq" id="WP_238165771.1">
    <property type="nucleotide sequence ID" value="NZ_SNWQ01000012.1"/>
</dbReference>
<dbReference type="GO" id="GO:0051539">
    <property type="term" value="F:4 iron, 4 sulfur cluster binding"/>
    <property type="evidence" value="ECO:0007669"/>
    <property type="project" value="UniProtKB-UniRule"/>
</dbReference>
<dbReference type="GO" id="GO:0005737">
    <property type="term" value="C:cytoplasm"/>
    <property type="evidence" value="ECO:0007669"/>
    <property type="project" value="UniProtKB-SubCell"/>
</dbReference>
<evidence type="ECO:0000256" key="10">
    <source>
        <dbReference type="ARBA" id="ARBA00023163"/>
    </source>
</evidence>